<feature type="region of interest" description="Disordered" evidence="1">
    <location>
        <begin position="1"/>
        <end position="57"/>
    </location>
</feature>
<dbReference type="Proteomes" id="UP000095023">
    <property type="component" value="Unassembled WGS sequence"/>
</dbReference>
<accession>A0A1E4TGR3</accession>
<evidence type="ECO:0000256" key="1">
    <source>
        <dbReference type="SAM" id="MobiDB-lite"/>
    </source>
</evidence>
<evidence type="ECO:0000313" key="3">
    <source>
        <dbReference type="Proteomes" id="UP000095023"/>
    </source>
</evidence>
<dbReference type="EMBL" id="KV453842">
    <property type="protein sequence ID" value="ODV90940.1"/>
    <property type="molecule type" value="Genomic_DNA"/>
</dbReference>
<sequence>MSSIGSSSSLPTGRRRTSVSVGPNSMRARSSKSHSGNYPTVRSNDPHIPLAEPRLFSSSPVHSSHYLTDLPLNTIRKKTSSKSLESRGSRNGRPINRPTYPAEPPTVPATPQTLLSKRIVDPKAYMKPRDLSFSTHINQKFMRNGPFPYSQNKANLSAPNIATPPIFSSRRNRSDTTLNKSDFPKTDNLLQLGASENIPSSALPHTVSSSKDKLDNFASGTPSSTDEESQITDHSQSSFSSSSEGQMPQNRLQLDGKGKPSQSTSYSQENVENCSVSDAPQESINSLPGKPNEASRTLPLDSSGPIENKSTSSVSSEFSKSLVRKSVSSAAPSPNKSIRKNIEDISFSYVSNVDQSLDYNDREDSDIESIHQWKRIGGRVYGNFSQLSKKLRRRTLKADSVVKVSRVSYQHIIETRKQVQQKSKDAVLTVYDVVKRFIAKRKLSKLASHFAQIRESRIRNGKENEQLAIEDIVSTQCLESFNKLDNQASSGCRESLEFSSLAFTHNGDKEYSGLPVSSPVPNQHIQYSSLESIKEENDRHAFVSLDKPLFSNSNNREDELFAKLPDLDHMIVPEKKHYSANYYSSSDSESYHDAIEDIHMKTERIAKSKVERTKDNFANVMVQRAADPIIDNGLHSGSDNESDISATFKEGLSLHLRAFERLNKEEQQKSSRCYENTKKRVVKTTLSPPPDYDELRKRFSRLRELDLQRRKHENLLRNQKENIRKPPTALESKVPLLTPVKERNDPELDLEWMSKQLKILDRI</sequence>
<protein>
    <submittedName>
        <fullName evidence="2">Uncharacterized protein</fullName>
    </submittedName>
</protein>
<keyword evidence="3" id="KW-1185">Reference proteome</keyword>
<feature type="compositionally biased region" description="Low complexity" evidence="1">
    <location>
        <begin position="232"/>
        <end position="249"/>
    </location>
</feature>
<feature type="compositionally biased region" description="Polar residues" evidence="1">
    <location>
        <begin position="260"/>
        <end position="286"/>
    </location>
</feature>
<feature type="compositionally biased region" description="Polar residues" evidence="1">
    <location>
        <begin position="149"/>
        <end position="160"/>
    </location>
</feature>
<evidence type="ECO:0000313" key="2">
    <source>
        <dbReference type="EMBL" id="ODV90940.1"/>
    </source>
</evidence>
<organism evidence="2 3">
    <name type="scientific">Tortispora caseinolytica NRRL Y-17796</name>
    <dbReference type="NCBI Taxonomy" id="767744"/>
    <lineage>
        <taxon>Eukaryota</taxon>
        <taxon>Fungi</taxon>
        <taxon>Dikarya</taxon>
        <taxon>Ascomycota</taxon>
        <taxon>Saccharomycotina</taxon>
        <taxon>Trigonopsidomycetes</taxon>
        <taxon>Trigonopsidales</taxon>
        <taxon>Trigonopsidaceae</taxon>
        <taxon>Tortispora</taxon>
    </lineage>
</organism>
<feature type="region of interest" description="Disordered" evidence="1">
    <location>
        <begin position="144"/>
        <end position="187"/>
    </location>
</feature>
<gene>
    <name evidence="2" type="ORF">CANCADRAFT_2658</name>
</gene>
<feature type="region of interest" description="Disordered" evidence="1">
    <location>
        <begin position="72"/>
        <end position="110"/>
    </location>
</feature>
<feature type="compositionally biased region" description="Polar residues" evidence="1">
    <location>
        <begin position="33"/>
        <end position="43"/>
    </location>
</feature>
<reference evidence="3" key="1">
    <citation type="submission" date="2016-02" db="EMBL/GenBank/DDBJ databases">
        <title>Comparative genomics of biotechnologically important yeasts.</title>
        <authorList>
            <consortium name="DOE Joint Genome Institute"/>
            <person name="Riley R."/>
            <person name="Haridas S."/>
            <person name="Wolfe K.H."/>
            <person name="Lopes M.R."/>
            <person name="Hittinger C.T."/>
            <person name="Goker M."/>
            <person name="Salamov A."/>
            <person name="Wisecaver J."/>
            <person name="Long T.M."/>
            <person name="Aerts A.L."/>
            <person name="Barry K."/>
            <person name="Choi C."/>
            <person name="Clum A."/>
            <person name="Coughlan A.Y."/>
            <person name="Deshpande S."/>
            <person name="Douglass A.P."/>
            <person name="Hanson S.J."/>
            <person name="Klenk H.-P."/>
            <person name="Labutti K."/>
            <person name="Lapidus A."/>
            <person name="Lindquist E."/>
            <person name="Lipzen A."/>
            <person name="Meier-Kolthoff J.P."/>
            <person name="Ohm R.A."/>
            <person name="Otillar R.P."/>
            <person name="Pangilinan J."/>
            <person name="Peng Y."/>
            <person name="Rokas A."/>
            <person name="Rosa C.A."/>
            <person name="Scheuner C."/>
            <person name="Sibirny A.A."/>
            <person name="Slot J.C."/>
            <person name="Stielow J.B."/>
            <person name="Sun H."/>
            <person name="Kurtzman C.P."/>
            <person name="Blackwell M."/>
            <person name="Jeffries T.W."/>
            <person name="Grigoriev I.V."/>
        </authorList>
    </citation>
    <scope>NUCLEOTIDE SEQUENCE [LARGE SCALE GENOMIC DNA]</scope>
    <source>
        <strain evidence="3">NRRL Y-17796</strain>
    </source>
</reference>
<proteinExistence type="predicted"/>
<feature type="region of interest" description="Disordered" evidence="1">
    <location>
        <begin position="199"/>
        <end position="318"/>
    </location>
</feature>
<dbReference type="AlphaFoldDB" id="A0A1E4TGR3"/>
<name>A0A1E4TGR3_9ASCO</name>